<feature type="transmembrane region" description="Helical" evidence="8">
    <location>
        <begin position="370"/>
        <end position="392"/>
    </location>
</feature>
<evidence type="ECO:0000256" key="1">
    <source>
        <dbReference type="ARBA" id="ARBA00004651"/>
    </source>
</evidence>
<dbReference type="InterPro" id="IPR052702">
    <property type="entry name" value="MscS-like_channel"/>
</dbReference>
<reference evidence="14" key="1">
    <citation type="submission" date="2017-08" db="EMBL/GenBank/DDBJ databases">
        <authorList>
            <person name="Varghese N."/>
            <person name="Submissions S."/>
        </authorList>
    </citation>
    <scope>NUCLEOTIDE SEQUENCE [LARGE SCALE GENOMIC DNA]</scope>
    <source>
        <strain evidence="14">JA234</strain>
    </source>
</reference>
<feature type="transmembrane region" description="Helical" evidence="8">
    <location>
        <begin position="294"/>
        <end position="318"/>
    </location>
</feature>
<feature type="transmembrane region" description="Helical" evidence="8">
    <location>
        <begin position="258"/>
        <end position="282"/>
    </location>
</feature>
<evidence type="ECO:0000256" key="8">
    <source>
        <dbReference type="SAM" id="Phobius"/>
    </source>
</evidence>
<evidence type="ECO:0000256" key="6">
    <source>
        <dbReference type="ARBA" id="ARBA00023136"/>
    </source>
</evidence>
<feature type="transmembrane region" description="Helical" evidence="8">
    <location>
        <begin position="478"/>
        <end position="505"/>
    </location>
</feature>
<dbReference type="GO" id="GO:0008381">
    <property type="term" value="F:mechanosensitive monoatomic ion channel activity"/>
    <property type="evidence" value="ECO:0007669"/>
    <property type="project" value="UniProtKB-ARBA"/>
</dbReference>
<feature type="signal peptide" evidence="9">
    <location>
        <begin position="1"/>
        <end position="24"/>
    </location>
</feature>
<evidence type="ECO:0000256" key="2">
    <source>
        <dbReference type="ARBA" id="ARBA00008017"/>
    </source>
</evidence>
<evidence type="ECO:0000259" key="11">
    <source>
        <dbReference type="Pfam" id="PF12607"/>
    </source>
</evidence>
<dbReference type="PROSITE" id="PS01246">
    <property type="entry name" value="UPF0003"/>
    <property type="match status" value="1"/>
</dbReference>
<evidence type="ECO:0000256" key="3">
    <source>
        <dbReference type="ARBA" id="ARBA00022475"/>
    </source>
</evidence>
<dbReference type="InterPro" id="IPR022249">
    <property type="entry name" value="DUF3772"/>
</dbReference>
<evidence type="ECO:0000256" key="7">
    <source>
        <dbReference type="SAM" id="MobiDB-lite"/>
    </source>
</evidence>
<gene>
    <name evidence="13" type="ORF">SAMN05878503_103311</name>
</gene>
<dbReference type="InterPro" id="IPR006685">
    <property type="entry name" value="MscS_channel_2nd"/>
</dbReference>
<dbReference type="SUPFAM" id="SSF50182">
    <property type="entry name" value="Sm-like ribonucleoproteins"/>
    <property type="match status" value="1"/>
</dbReference>
<keyword evidence="6 8" id="KW-0472">Membrane</keyword>
<dbReference type="InterPro" id="IPR011066">
    <property type="entry name" value="MscS_channel_C_sf"/>
</dbReference>
<feature type="compositionally biased region" description="Acidic residues" evidence="7">
    <location>
        <begin position="821"/>
        <end position="835"/>
    </location>
</feature>
<feature type="transmembrane region" description="Helical" evidence="8">
    <location>
        <begin position="525"/>
        <end position="547"/>
    </location>
</feature>
<feature type="region of interest" description="Disordered" evidence="7">
    <location>
        <begin position="798"/>
        <end position="841"/>
    </location>
</feature>
<dbReference type="InterPro" id="IPR023408">
    <property type="entry name" value="MscS_beta-dom_sf"/>
</dbReference>
<dbReference type="GO" id="GO:0005886">
    <property type="term" value="C:plasma membrane"/>
    <property type="evidence" value="ECO:0007669"/>
    <property type="project" value="UniProtKB-SubCell"/>
</dbReference>
<dbReference type="InterPro" id="IPR010920">
    <property type="entry name" value="LSM_dom_sf"/>
</dbReference>
<keyword evidence="4 8" id="KW-0812">Transmembrane</keyword>
<feature type="domain" description="Mechanosensitive ion channel MscS C-terminal" evidence="12">
    <location>
        <begin position="689"/>
        <end position="769"/>
    </location>
</feature>
<dbReference type="EMBL" id="OAOQ01000003">
    <property type="protein sequence ID" value="SNX69322.1"/>
    <property type="molecule type" value="Genomic_DNA"/>
</dbReference>
<evidence type="ECO:0000259" key="10">
    <source>
        <dbReference type="Pfam" id="PF00924"/>
    </source>
</evidence>
<evidence type="ECO:0000256" key="4">
    <source>
        <dbReference type="ARBA" id="ARBA00022692"/>
    </source>
</evidence>
<proteinExistence type="inferred from homology"/>
<protein>
    <submittedName>
        <fullName evidence="13">Small-conductance mechanosensitive channel</fullName>
    </submittedName>
</protein>
<evidence type="ECO:0000259" key="12">
    <source>
        <dbReference type="Pfam" id="PF21082"/>
    </source>
</evidence>
<keyword evidence="14" id="KW-1185">Reference proteome</keyword>
<dbReference type="PANTHER" id="PTHR30347:SF1">
    <property type="entry name" value="MECHANOSENSITIVE CHANNEL MSCK"/>
    <property type="match status" value="1"/>
</dbReference>
<name>A0A285CP47_9RHOB</name>
<dbReference type="Proteomes" id="UP000219467">
    <property type="component" value="Unassembled WGS sequence"/>
</dbReference>
<dbReference type="InterPro" id="IPR006686">
    <property type="entry name" value="MscS_channel_CS"/>
</dbReference>
<comment type="subcellular location">
    <subcellularLocation>
        <location evidence="1">Cell membrane</location>
        <topology evidence="1">Multi-pass membrane protein</topology>
    </subcellularLocation>
</comment>
<feature type="domain" description="Mechanosensitive ion channel MscS" evidence="10">
    <location>
        <begin position="613"/>
        <end position="680"/>
    </location>
</feature>
<sequence length="841" mass="89602">MLPLVRLLRLWLLCLVLAGAAAQAGWFAAPAVAQEASSPAKDGDQFDPPDYRAWEKTATRAEREVADRETPSADYDATRGYLVEWRDTFLRAQGINASRIASTRGQIDALGPEPADGAAEAPEISERRRKLADELAELRAPVTAAEEAYRRADGLIREIDSVVRDRQAQELLRDWPLPVNPANWAEAAGALSEATLLLWSEGQEGWQSNEVQDGIRENLPVLLGLLAVGLLLIARGRALMEGLTQRMQDQASARGRKVWSLLVSLGQIAAPVAGVVALAHAITLSGLAGPRTAVVVEALPAIGFILYAAGWLAGRLFPKDPHQSAPLRLPAERLREGRFHTAAFGVVIAIDALRLVALPPARVGEAATSVFVFPLIVVAGLLLFRIGQLMLAHLRSDTAGDEPTSYRNGLIGLLARGAILIGVVGPLLAAAGYVAAATALVYPAGVTLGLVGLLFILQTLVIDLYGLATRAENDGRDALLPVLIGFLLALGMVPLLALVWGARVADLTEIWARFREGYTIGSTRISPTSFLLLAVVFSVGYGVTRLFQGALKASILPKTRLDQGGRNAVVAGVGYVGIILAGLVAINSAGLDLSNLAIVAGALSVGIGFGLQTIVSNFVSGIILLIERPVSEGDWIEVGGVQGTVKSISVRSTRIQTFDRTDVIVPNQDLVAGRVTNWTRYNMTGRLIVPVGVAYGSDTRHVERILREIAEAQPLAILKPPPTIAFMGFTQEVLSFEIRVILRDVNFSLAVRSDINHMIVKRFAEEGIGLPHIAREVWPPAQPENGLGEAELVALMNPPGAAPAKAQKDEVLKGTAAVHSDEDEDADGDDSDGDEGNGGTR</sequence>
<dbReference type="Gene3D" id="3.30.70.100">
    <property type="match status" value="1"/>
</dbReference>
<dbReference type="Gene3D" id="1.10.287.1260">
    <property type="match status" value="1"/>
</dbReference>
<feature type="transmembrane region" description="Helical" evidence="8">
    <location>
        <begin position="596"/>
        <end position="626"/>
    </location>
</feature>
<dbReference type="Pfam" id="PF12607">
    <property type="entry name" value="DUF3772"/>
    <property type="match status" value="1"/>
</dbReference>
<dbReference type="Pfam" id="PF21082">
    <property type="entry name" value="MS_channel_3rd"/>
    <property type="match status" value="1"/>
</dbReference>
<dbReference type="SUPFAM" id="SSF82689">
    <property type="entry name" value="Mechanosensitive channel protein MscS (YggB), C-terminal domain"/>
    <property type="match status" value="1"/>
</dbReference>
<accession>A0A285CP47</accession>
<dbReference type="InterPro" id="IPR049278">
    <property type="entry name" value="MS_channel_C"/>
</dbReference>
<dbReference type="InterPro" id="IPR011014">
    <property type="entry name" value="MscS_channel_TM-2"/>
</dbReference>
<comment type="similarity">
    <text evidence="2">Belongs to the MscS (TC 1.A.23) family.</text>
</comment>
<feature type="domain" description="DUF3772" evidence="11">
    <location>
        <begin position="144"/>
        <end position="194"/>
    </location>
</feature>
<evidence type="ECO:0000256" key="5">
    <source>
        <dbReference type="ARBA" id="ARBA00022989"/>
    </source>
</evidence>
<keyword evidence="3" id="KW-1003">Cell membrane</keyword>
<evidence type="ECO:0000256" key="9">
    <source>
        <dbReference type="SAM" id="SignalP"/>
    </source>
</evidence>
<feature type="transmembrane region" description="Helical" evidence="8">
    <location>
        <begin position="219"/>
        <end position="238"/>
    </location>
</feature>
<dbReference type="PANTHER" id="PTHR30347">
    <property type="entry name" value="POTASSIUM CHANNEL RELATED"/>
    <property type="match status" value="1"/>
</dbReference>
<organism evidence="13 14">
    <name type="scientific">Cereibacter ovatus</name>
    <dbReference type="NCBI Taxonomy" id="439529"/>
    <lineage>
        <taxon>Bacteria</taxon>
        <taxon>Pseudomonadati</taxon>
        <taxon>Pseudomonadota</taxon>
        <taxon>Alphaproteobacteria</taxon>
        <taxon>Rhodobacterales</taxon>
        <taxon>Paracoccaceae</taxon>
        <taxon>Cereibacter</taxon>
    </lineage>
</organism>
<feature type="transmembrane region" description="Helical" evidence="8">
    <location>
        <begin position="568"/>
        <end position="590"/>
    </location>
</feature>
<evidence type="ECO:0000313" key="14">
    <source>
        <dbReference type="Proteomes" id="UP000219467"/>
    </source>
</evidence>
<feature type="transmembrane region" description="Helical" evidence="8">
    <location>
        <begin position="440"/>
        <end position="466"/>
    </location>
</feature>
<keyword evidence="9" id="KW-0732">Signal</keyword>
<feature type="transmembrane region" description="Helical" evidence="8">
    <location>
        <begin position="413"/>
        <end position="434"/>
    </location>
</feature>
<evidence type="ECO:0000313" key="13">
    <source>
        <dbReference type="EMBL" id="SNX69322.1"/>
    </source>
</evidence>
<keyword evidence="5 8" id="KW-1133">Transmembrane helix</keyword>
<feature type="chain" id="PRO_5012809198" evidence="9">
    <location>
        <begin position="25"/>
        <end position="841"/>
    </location>
</feature>
<dbReference type="AlphaFoldDB" id="A0A285CP47"/>
<dbReference type="SUPFAM" id="SSF82861">
    <property type="entry name" value="Mechanosensitive channel protein MscS (YggB), transmembrane region"/>
    <property type="match status" value="1"/>
</dbReference>
<dbReference type="Gene3D" id="2.30.30.60">
    <property type="match status" value="1"/>
</dbReference>
<dbReference type="Pfam" id="PF00924">
    <property type="entry name" value="MS_channel_2nd"/>
    <property type="match status" value="1"/>
</dbReference>